<sequence length="337" mass="37520">MPPSSIRDGQRSTSIERLLQDPERLLFASADVDETRLRVSGVMKSHRLGLLRAGETLDARMHHAGFGEVSLSRLRYGATVSIDPDPLEDFYLVQMPVAGCAHIQSNGRNIDSDAALASVLNPDEAVRMRWLAGNDQLMLRLSQSLVERTLVGLLGHPLAEPLRFEPGFRWRESAAWRCLLAYLADCAVQCPDLGRHPLVLSNLEQLAASVLLSSQRHNYSATAPARRSTVLPRHVRRVQDYLQAHVHEPVSVERLAQVAGISVRSLYAGFRDFLGVSPMGYLHALRLERVRAELLGGDAGNVTGVALRWGFSHMGRFSSEYKRRYGETPSQTLRRRG</sequence>
<evidence type="ECO:0000313" key="5">
    <source>
        <dbReference type="EMBL" id="MBB6083051.1"/>
    </source>
</evidence>
<protein>
    <submittedName>
        <fullName evidence="5">AraC-like DNA-binding protein</fullName>
    </submittedName>
</protein>
<dbReference type="EMBL" id="JACHIB010000005">
    <property type="protein sequence ID" value="MBB6083051.1"/>
    <property type="molecule type" value="Genomic_DNA"/>
</dbReference>
<keyword evidence="3" id="KW-0804">Transcription</keyword>
<keyword evidence="1" id="KW-0805">Transcription regulation</keyword>
<accession>A0A7W9TMD8</accession>
<name>A0A7W9TMD8_CASDE</name>
<dbReference type="Pfam" id="PF14525">
    <property type="entry name" value="AraC_binding_2"/>
    <property type="match status" value="1"/>
</dbReference>
<dbReference type="PANTHER" id="PTHR46796:SF12">
    <property type="entry name" value="HTH-TYPE DNA-BINDING TRANSCRIPTIONAL ACTIVATOR EUTR"/>
    <property type="match status" value="1"/>
</dbReference>
<dbReference type="InterPro" id="IPR018060">
    <property type="entry name" value="HTH_AraC"/>
</dbReference>
<organism evidence="5 6">
    <name type="scientific">Castellaniella defragrans</name>
    <name type="common">Alcaligenes defragrans</name>
    <dbReference type="NCBI Taxonomy" id="75697"/>
    <lineage>
        <taxon>Bacteria</taxon>
        <taxon>Pseudomonadati</taxon>
        <taxon>Pseudomonadota</taxon>
        <taxon>Betaproteobacteria</taxon>
        <taxon>Burkholderiales</taxon>
        <taxon>Alcaligenaceae</taxon>
        <taxon>Castellaniella</taxon>
    </lineage>
</organism>
<dbReference type="InterPro" id="IPR009057">
    <property type="entry name" value="Homeodomain-like_sf"/>
</dbReference>
<dbReference type="RefSeq" id="WP_043683718.1">
    <property type="nucleotide sequence ID" value="NZ_JACHIB010000005.1"/>
</dbReference>
<evidence type="ECO:0000256" key="3">
    <source>
        <dbReference type="ARBA" id="ARBA00023163"/>
    </source>
</evidence>
<reference evidence="5 6" key="1">
    <citation type="submission" date="2020-08" db="EMBL/GenBank/DDBJ databases">
        <title>Genomic Encyclopedia of Type Strains, Phase IV (KMG-IV): sequencing the most valuable type-strain genomes for metagenomic binning, comparative biology and taxonomic classification.</title>
        <authorList>
            <person name="Goeker M."/>
        </authorList>
    </citation>
    <scope>NUCLEOTIDE SEQUENCE [LARGE SCALE GENOMIC DNA]</scope>
    <source>
        <strain evidence="5 6">DSM 12141</strain>
    </source>
</reference>
<evidence type="ECO:0000256" key="1">
    <source>
        <dbReference type="ARBA" id="ARBA00023015"/>
    </source>
</evidence>
<dbReference type="PROSITE" id="PS01124">
    <property type="entry name" value="HTH_ARAC_FAMILY_2"/>
    <property type="match status" value="1"/>
</dbReference>
<proteinExistence type="predicted"/>
<evidence type="ECO:0000259" key="4">
    <source>
        <dbReference type="PROSITE" id="PS01124"/>
    </source>
</evidence>
<evidence type="ECO:0000256" key="2">
    <source>
        <dbReference type="ARBA" id="ARBA00023125"/>
    </source>
</evidence>
<dbReference type="Gene3D" id="1.10.10.60">
    <property type="entry name" value="Homeodomain-like"/>
    <property type="match status" value="1"/>
</dbReference>
<comment type="caution">
    <text evidence="5">The sequence shown here is derived from an EMBL/GenBank/DDBJ whole genome shotgun (WGS) entry which is preliminary data.</text>
</comment>
<dbReference type="PANTHER" id="PTHR46796">
    <property type="entry name" value="HTH-TYPE TRANSCRIPTIONAL ACTIVATOR RHAS-RELATED"/>
    <property type="match status" value="1"/>
</dbReference>
<dbReference type="Proteomes" id="UP000541136">
    <property type="component" value="Unassembled WGS sequence"/>
</dbReference>
<dbReference type="InterPro" id="IPR018062">
    <property type="entry name" value="HTH_AraC-typ_CS"/>
</dbReference>
<dbReference type="InterPro" id="IPR035418">
    <property type="entry name" value="AraC-bd_2"/>
</dbReference>
<dbReference type="SUPFAM" id="SSF46689">
    <property type="entry name" value="Homeodomain-like"/>
    <property type="match status" value="2"/>
</dbReference>
<dbReference type="InterPro" id="IPR050204">
    <property type="entry name" value="AraC_XylS_family_regulators"/>
</dbReference>
<gene>
    <name evidence="5" type="ORF">HNR28_001086</name>
</gene>
<keyword evidence="2 5" id="KW-0238">DNA-binding</keyword>
<evidence type="ECO:0000313" key="6">
    <source>
        <dbReference type="Proteomes" id="UP000541136"/>
    </source>
</evidence>
<dbReference type="PROSITE" id="PS00041">
    <property type="entry name" value="HTH_ARAC_FAMILY_1"/>
    <property type="match status" value="1"/>
</dbReference>
<feature type="domain" description="HTH araC/xylS-type" evidence="4">
    <location>
        <begin position="236"/>
        <end position="335"/>
    </location>
</feature>
<dbReference type="Pfam" id="PF12833">
    <property type="entry name" value="HTH_18"/>
    <property type="match status" value="1"/>
</dbReference>
<dbReference type="SMART" id="SM00342">
    <property type="entry name" value="HTH_ARAC"/>
    <property type="match status" value="1"/>
</dbReference>
<dbReference type="GO" id="GO:0003700">
    <property type="term" value="F:DNA-binding transcription factor activity"/>
    <property type="evidence" value="ECO:0007669"/>
    <property type="project" value="InterPro"/>
</dbReference>
<dbReference type="GO" id="GO:0043565">
    <property type="term" value="F:sequence-specific DNA binding"/>
    <property type="evidence" value="ECO:0007669"/>
    <property type="project" value="InterPro"/>
</dbReference>
<dbReference type="AlphaFoldDB" id="A0A7W9TMD8"/>